<dbReference type="GO" id="GO:0000380">
    <property type="term" value="P:alternative mRNA splicing, via spliceosome"/>
    <property type="evidence" value="ECO:0000315"/>
    <property type="project" value="WormBase"/>
</dbReference>
<evidence type="ECO:0000313" key="17">
    <source>
        <dbReference type="Proteomes" id="UP000001940"/>
    </source>
</evidence>
<dbReference type="STRING" id="6239.Y116A8C.32a.1"/>
<dbReference type="Gene3D" id="4.10.60.10">
    <property type="entry name" value="Zinc finger, CCHC-type"/>
    <property type="match status" value="1"/>
</dbReference>
<evidence type="ECO:0000256" key="7">
    <source>
        <dbReference type="ARBA" id="ARBA00022884"/>
    </source>
</evidence>
<reference evidence="16" key="2">
    <citation type="journal article" date="1999" name="RNA">
        <title>Splicing factor SF1 from Drosophila and Caenorhabditis: presence of an N-terminal RS domain and requirement for viability.</title>
        <authorList>
            <person name="Mazroui R."/>
            <person name="Puoti A."/>
            <person name="Kramer A."/>
        </authorList>
    </citation>
    <scope>NUCLEOTIDE SEQUENCE</scope>
</reference>
<keyword evidence="3 12" id="KW-0507">mRNA processing</keyword>
<dbReference type="Gene3D" id="6.10.140.1790">
    <property type="match status" value="1"/>
</dbReference>
<dbReference type="SMART" id="SM00343">
    <property type="entry name" value="ZnF_C2HC"/>
    <property type="match status" value="2"/>
</dbReference>
<feature type="compositionally biased region" description="Basic residues" evidence="13">
    <location>
        <begin position="109"/>
        <end position="125"/>
    </location>
</feature>
<name>G5EF97_CAEEL</name>
<reference evidence="16" key="3">
    <citation type="submission" date="1999-07" db="EMBL/GenBank/DDBJ databases">
        <title>Splicing factor SF1 from Drosophila and Caenorhabditis contains an N-terminal domain not present in the mammalian or yeast homologues.</title>
        <authorList>
            <person name="Mazroui R."/>
            <person name="Puoti A."/>
            <person name="Kramer A."/>
        </authorList>
    </citation>
    <scope>NUCLEOTIDE SEQUENCE</scope>
</reference>
<evidence type="ECO:0000256" key="1">
    <source>
        <dbReference type="ARBA" id="ARBA00004123"/>
    </source>
</evidence>
<feature type="compositionally biased region" description="Pro residues" evidence="13">
    <location>
        <begin position="661"/>
        <end position="683"/>
    </location>
</feature>
<evidence type="ECO:0000256" key="3">
    <source>
        <dbReference type="ARBA" id="ARBA00022664"/>
    </source>
</evidence>
<dbReference type="SMART" id="SM00322">
    <property type="entry name" value="KH"/>
    <property type="match status" value="1"/>
</dbReference>
<dbReference type="PANTHER" id="PTHR11208:SF45">
    <property type="entry name" value="SPLICING FACTOR 1"/>
    <property type="match status" value="1"/>
</dbReference>
<keyword evidence="12" id="KW-0747">Spliceosome</keyword>
<dbReference type="InterPro" id="IPR004087">
    <property type="entry name" value="KH_dom"/>
</dbReference>
<reference evidence="15" key="4">
    <citation type="submission" date="2003-03" db="EMBL/GenBank/DDBJ databases">
        <authorList>
            <person name="Sulson J.E."/>
            <person name="Waterston R."/>
        </authorList>
    </citation>
    <scope>NUCLEOTIDE SEQUENCE</scope>
    <source>
        <strain evidence="15">Bristol N2</strain>
    </source>
</reference>
<evidence type="ECO:0000256" key="4">
    <source>
        <dbReference type="ARBA" id="ARBA00022723"/>
    </source>
</evidence>
<dbReference type="PRO" id="PR:G5EF97"/>
<feature type="domain" description="CCHC-type" evidence="14">
    <location>
        <begin position="454"/>
        <end position="470"/>
    </location>
</feature>
<dbReference type="OrthoDB" id="10021397at2759"/>
<keyword evidence="9 12" id="KW-0539">Nucleus</keyword>
<dbReference type="FunFam" id="3.30.1370.10:FF:000126">
    <property type="entry name" value="Protein CBR-SFA-1"/>
    <property type="match status" value="1"/>
</dbReference>
<dbReference type="PeptideAtlas" id="G5EF97"/>
<dbReference type="Pfam" id="PF00098">
    <property type="entry name" value="zf-CCHC"/>
    <property type="match status" value="1"/>
</dbReference>
<dbReference type="Pfam" id="PF22675">
    <property type="entry name" value="KH-I_KHDC4-BBP"/>
    <property type="match status" value="1"/>
</dbReference>
<comment type="similarity">
    <text evidence="2 12">Belongs to the BBP/SF1 family.</text>
</comment>
<dbReference type="GO" id="GO:0019899">
    <property type="term" value="F:enzyme binding"/>
    <property type="evidence" value="ECO:0007669"/>
    <property type="project" value="UniProtKB-ARBA"/>
</dbReference>
<evidence type="ECO:0000256" key="11">
    <source>
        <dbReference type="PROSITE-ProRule" id="PRU00117"/>
    </source>
</evidence>
<keyword evidence="8 12" id="KW-0508">mRNA splicing</keyword>
<dbReference type="HOGENOM" id="CLU_011677_0_0_1"/>
<dbReference type="Bgee" id="WBGene00013808">
    <property type="expression patterns" value="Expressed in embryo and 3 other cell types or tissues"/>
</dbReference>
<dbReference type="OMA" id="KGMYASE"/>
<dbReference type="PROSITE" id="PS50084">
    <property type="entry name" value="KH_TYPE_1"/>
    <property type="match status" value="1"/>
</dbReference>
<dbReference type="SMR" id="G5EF97"/>
<comment type="function">
    <text evidence="12">Necessary for the splicing of pre-mRNA. Has a role in the recognition of the branch site (5'-UACUAAC-3'), the pyrimidine tract and the 3'-splice site at the 3'-end of introns.</text>
</comment>
<sequence>MSKTGGNTEPMPFIRKWGNEAGEDLGAAPSATAAPPPALVVPTISSMSSGDNKSPSRSESVSDRKRDRSRSRDRDRKKDRKKKDRSRERDRERRSSRSRSRSPRDRDRERRRRRSRSPPPRRRSRSGGDRRRRERSPPSMVPNSPQRVKEPVINPLIREDLAAAVESGAVPVEAVQAGAVVALNPAKKERRSRWSTTKSFVPGMPTILPADLTEDQRNAYLLQLEIEDATRKLRLADFGVAEGRERSPSPEPVYDANGKRLNTREVRKRQELEQLRHEKIQALLKINPNFKPPADYRAPNIRLHDKVWIPQEQFPDLNFVGLLIGPRGNTLKSLEAETGAKIIIRGKGSIKEGKLTNRLGPMPGENEPLHAYVTGTDMNVIKKACEKIKQVIAEATALPDNNELRKLQLRELALLNGTFRPEDLANGARCSNCGSDEHKSWECPDAPNVTNQIKCTNCGAFGHISKDCKNPKGMYASEAGMDDEYSALMAELGETPAAGAGAGGGGGGHVASAGGGISAMTGAGGEAPGGGAGGRGGGAHGGAGRGGGYQGGRGGGRGFQNPRDLFGPPKGEEEQQQQANASMQHGYYDHYQQYAYPNQYQQPYGAPAPPGGSAYGHQQQQQQQQQQDYSDFYTSPGARGGAGAKANKGWYGSGGGSSMPMPVPPPGGLGGFMPPPPPPPPMPGDLSSLLAAAPPPPPS</sequence>
<feature type="compositionally biased region" description="Low complexity" evidence="13">
    <location>
        <begin position="591"/>
        <end position="627"/>
    </location>
</feature>
<evidence type="ECO:0000256" key="13">
    <source>
        <dbReference type="SAM" id="MobiDB-lite"/>
    </source>
</evidence>
<dbReference type="Gene3D" id="3.30.1370.10">
    <property type="entry name" value="K Homology domain, type 1"/>
    <property type="match status" value="1"/>
</dbReference>
<dbReference type="CDD" id="cd22382">
    <property type="entry name" value="KH-I_SF1"/>
    <property type="match status" value="1"/>
</dbReference>
<evidence type="ECO:0000256" key="8">
    <source>
        <dbReference type="ARBA" id="ARBA00023187"/>
    </source>
</evidence>
<dbReference type="KEGG" id="cel:CELE_Y116A8C.32"/>
<dbReference type="SUPFAM" id="SSF54791">
    <property type="entry name" value="Eukaryotic type KH-domain (KH-domain type I)"/>
    <property type="match status" value="1"/>
</dbReference>
<feature type="region of interest" description="Disordered" evidence="13">
    <location>
        <begin position="526"/>
        <end position="699"/>
    </location>
</feature>
<dbReference type="FunCoup" id="G5EF97">
    <property type="interactions" value="288"/>
</dbReference>
<dbReference type="FunFam" id="4.10.60.10:FF:000031">
    <property type="entry name" value="splicing factor 1"/>
    <property type="match status" value="1"/>
</dbReference>
<dbReference type="WormBase" id="Y116A8C.32a">
    <property type="protein sequence ID" value="CE28108"/>
    <property type="gene ID" value="WBGene00013808"/>
    <property type="gene designation" value="sfa-1"/>
</dbReference>
<evidence type="ECO:0000256" key="2">
    <source>
        <dbReference type="ARBA" id="ARBA00010382"/>
    </source>
</evidence>
<dbReference type="GO" id="GO:0005681">
    <property type="term" value="C:spliceosomal complex"/>
    <property type="evidence" value="ECO:0007669"/>
    <property type="project" value="UniProtKB-KW"/>
</dbReference>
<dbReference type="GO" id="GO:0003729">
    <property type="term" value="F:mRNA binding"/>
    <property type="evidence" value="ECO:0000318"/>
    <property type="project" value="GO_Central"/>
</dbReference>
<dbReference type="InterPro" id="IPR032570">
    <property type="entry name" value="SF1-HH"/>
</dbReference>
<dbReference type="Pfam" id="PF16275">
    <property type="entry name" value="SF1-HH"/>
    <property type="match status" value="1"/>
</dbReference>
<dbReference type="RefSeq" id="NP_503033.1">
    <property type="nucleotide sequence ID" value="NM_070632.7"/>
</dbReference>
<dbReference type="InterPro" id="IPR045071">
    <property type="entry name" value="BBP-like"/>
</dbReference>
<evidence type="ECO:0000313" key="15">
    <source>
        <dbReference type="EMBL" id="CAB55136.2"/>
    </source>
</evidence>
<gene>
    <name evidence="15 18" type="primary">sfa-1</name>
    <name evidence="16" type="synonym">sf1</name>
    <name evidence="15" type="ORF">CELE_Y116A8C.32</name>
    <name evidence="18" type="ORF">Y116A8C.32</name>
</gene>
<feature type="compositionally biased region" description="Polar residues" evidence="13">
    <location>
        <begin position="43"/>
        <end position="53"/>
    </location>
</feature>
<evidence type="ECO:0000313" key="16">
    <source>
        <dbReference type="EMBL" id="CAB64866.1"/>
    </source>
</evidence>
<evidence type="ECO:0000256" key="6">
    <source>
        <dbReference type="ARBA" id="ARBA00022833"/>
    </source>
</evidence>
<reference evidence="15" key="5">
    <citation type="submission" date="2024-10" db="EMBL/GenBank/DDBJ databases">
        <authorList>
            <consortium name="WormBase Consortium"/>
            <person name="WormBase"/>
        </authorList>
    </citation>
    <scope>NUCLEOTIDE SEQUENCE</scope>
    <source>
        <strain evidence="15">Bristol N2</strain>
    </source>
</reference>
<dbReference type="InterPro" id="IPR047086">
    <property type="entry name" value="SF1-HH_sf"/>
</dbReference>
<dbReference type="GO" id="GO:0045131">
    <property type="term" value="F:pre-mRNA branch point binding"/>
    <property type="evidence" value="ECO:0007669"/>
    <property type="project" value="UniProtKB-UniRule"/>
</dbReference>
<dbReference type="Proteomes" id="UP000001940">
    <property type="component" value="Chromosome IV"/>
</dbReference>
<dbReference type="InterPro" id="IPR055256">
    <property type="entry name" value="KH_1_KHDC4/BBP-like"/>
</dbReference>
<feature type="compositionally biased region" description="Basic and acidic residues" evidence="13">
    <location>
        <begin position="54"/>
        <end position="76"/>
    </location>
</feature>
<evidence type="ECO:0000259" key="14">
    <source>
        <dbReference type="PROSITE" id="PS50158"/>
    </source>
</evidence>
<keyword evidence="19" id="KW-1267">Proteomics identification</keyword>
<evidence type="ECO:0000256" key="9">
    <source>
        <dbReference type="ARBA" id="ARBA00023242"/>
    </source>
</evidence>
<dbReference type="CTD" id="178486"/>
<dbReference type="GO" id="GO:0008270">
    <property type="term" value="F:zinc ion binding"/>
    <property type="evidence" value="ECO:0007669"/>
    <property type="project" value="UniProtKB-UniRule"/>
</dbReference>
<feature type="compositionally biased region" description="Gly residues" evidence="13">
    <location>
        <begin position="526"/>
        <end position="558"/>
    </location>
</feature>
<dbReference type="InterPro" id="IPR036612">
    <property type="entry name" value="KH_dom_type_1_sf"/>
</dbReference>
<dbReference type="InterPro" id="IPR001878">
    <property type="entry name" value="Znf_CCHC"/>
</dbReference>
<dbReference type="AlphaFoldDB" id="G5EF97"/>
<dbReference type="GeneID" id="178486"/>
<accession>G5EF97</accession>
<dbReference type="PIR" id="T31502">
    <property type="entry name" value="T31502"/>
</dbReference>
<feature type="region of interest" description="Disordered" evidence="13">
    <location>
        <begin position="1"/>
        <end position="152"/>
    </location>
</feature>
<dbReference type="EMBL" id="BX284604">
    <property type="protein sequence ID" value="CAB55136.2"/>
    <property type="molecule type" value="Genomic_DNA"/>
</dbReference>
<keyword evidence="6 12" id="KW-0862">Zinc</keyword>
<protein>
    <recommendedName>
        <fullName evidence="12">Branchpoint-bridging protein</fullName>
    </recommendedName>
</protein>
<evidence type="ECO:0000256" key="12">
    <source>
        <dbReference type="RuleBase" id="RU367126"/>
    </source>
</evidence>
<dbReference type="EMBL" id="AJ243905">
    <property type="protein sequence ID" value="CAB64866.1"/>
    <property type="molecule type" value="mRNA"/>
</dbReference>
<dbReference type="AGR" id="WB:WBGene00013808"/>
<dbReference type="PROSITE" id="PS50158">
    <property type="entry name" value="ZF_CCHC"/>
    <property type="match status" value="1"/>
</dbReference>
<reference evidence="15 17" key="1">
    <citation type="journal article" date="1998" name="Science">
        <title>Genome sequence of the nematode C. elegans: a platform for investigating biology.</title>
        <authorList>
            <consortium name="The C. elegans sequencing consortium"/>
            <person name="Sulson J.E."/>
            <person name="Waterston R."/>
        </authorList>
    </citation>
    <scope>NUCLEOTIDE SEQUENCE [LARGE SCALE GENOMIC DNA]</scope>
    <source>
        <strain evidence="15 17">Bristol N2</strain>
    </source>
</reference>
<dbReference type="InterPro" id="IPR036875">
    <property type="entry name" value="Znf_CCHC_sf"/>
</dbReference>
<dbReference type="PaxDb" id="6239-Y116A8C.32"/>
<comment type="subcellular location">
    <subcellularLocation>
        <location evidence="1 12">Nucleus</location>
    </subcellularLocation>
</comment>
<organism evidence="15 17">
    <name type="scientific">Caenorhabditis elegans</name>
    <dbReference type="NCBI Taxonomy" id="6239"/>
    <lineage>
        <taxon>Eukaryota</taxon>
        <taxon>Metazoa</taxon>
        <taxon>Ecdysozoa</taxon>
        <taxon>Nematoda</taxon>
        <taxon>Chromadorea</taxon>
        <taxon>Rhabditida</taxon>
        <taxon>Rhabditina</taxon>
        <taxon>Rhabditomorpha</taxon>
        <taxon>Rhabditoidea</taxon>
        <taxon>Rhabditidae</taxon>
        <taxon>Peloderinae</taxon>
        <taxon>Caenorhabditis</taxon>
    </lineage>
</organism>
<dbReference type="GO" id="GO:0045292">
    <property type="term" value="P:mRNA cis splicing, via spliceosome"/>
    <property type="evidence" value="ECO:0000318"/>
    <property type="project" value="GO_Central"/>
</dbReference>
<dbReference type="GO" id="GO:0005737">
    <property type="term" value="C:cytoplasm"/>
    <property type="evidence" value="ECO:0007669"/>
    <property type="project" value="UniProtKB-ARBA"/>
</dbReference>
<evidence type="ECO:0000256" key="5">
    <source>
        <dbReference type="ARBA" id="ARBA00022771"/>
    </source>
</evidence>
<keyword evidence="17" id="KW-1185">Reference proteome</keyword>
<feature type="compositionally biased region" description="Basic and acidic residues" evidence="13">
    <location>
        <begin position="85"/>
        <end position="95"/>
    </location>
</feature>
<dbReference type="eggNOG" id="KOG0119">
    <property type="taxonomic scope" value="Eukaryota"/>
</dbReference>
<dbReference type="PANTHER" id="PTHR11208">
    <property type="entry name" value="RNA-BINDING PROTEIN RELATED"/>
    <property type="match status" value="1"/>
</dbReference>
<keyword evidence="7 11" id="KW-0694">RNA-binding</keyword>
<evidence type="ECO:0000313" key="18">
    <source>
        <dbReference type="WormBase" id="Y116A8C.32a"/>
    </source>
</evidence>
<evidence type="ECO:0007829" key="19">
    <source>
        <dbReference type="PeptideAtlas" id="G5EF97"/>
    </source>
</evidence>
<dbReference type="SUPFAM" id="SSF57756">
    <property type="entry name" value="Retrovirus zinc finger-like domains"/>
    <property type="match status" value="1"/>
</dbReference>
<keyword evidence="5 10" id="KW-0863">Zinc-finger</keyword>
<dbReference type="GO" id="GO:0005634">
    <property type="term" value="C:nucleus"/>
    <property type="evidence" value="ECO:0000318"/>
    <property type="project" value="GO_Central"/>
</dbReference>
<keyword evidence="4 12" id="KW-0479">Metal-binding</keyword>
<proteinExistence type="evidence at protein level"/>
<evidence type="ECO:0000256" key="10">
    <source>
        <dbReference type="PROSITE-ProRule" id="PRU00047"/>
    </source>
</evidence>
<dbReference type="IntAct" id="G5EF97">
    <property type="interactions" value="1"/>
</dbReference>